<dbReference type="Pfam" id="PF00144">
    <property type="entry name" value="Beta-lactamase"/>
    <property type="match status" value="1"/>
</dbReference>
<evidence type="ECO:0000313" key="5">
    <source>
        <dbReference type="EMBL" id="KUI68657.1"/>
    </source>
</evidence>
<evidence type="ECO:0000256" key="1">
    <source>
        <dbReference type="ARBA" id="ARBA00038473"/>
    </source>
</evidence>
<keyword evidence="2" id="KW-0732">Signal</keyword>
<dbReference type="AlphaFoldDB" id="A0A194VXC5"/>
<evidence type="ECO:0000313" key="6">
    <source>
        <dbReference type="Proteomes" id="UP000078559"/>
    </source>
</evidence>
<dbReference type="Proteomes" id="UP000078559">
    <property type="component" value="Chromosome 4"/>
</dbReference>
<organism evidence="5 6">
    <name type="scientific">Cytospora mali</name>
    <name type="common">Apple Valsa canker fungus</name>
    <name type="synonym">Valsa mali</name>
    <dbReference type="NCBI Taxonomy" id="578113"/>
    <lineage>
        <taxon>Eukaryota</taxon>
        <taxon>Fungi</taxon>
        <taxon>Dikarya</taxon>
        <taxon>Ascomycota</taxon>
        <taxon>Pezizomycotina</taxon>
        <taxon>Sordariomycetes</taxon>
        <taxon>Sordariomycetidae</taxon>
        <taxon>Diaporthales</taxon>
        <taxon>Cytosporaceae</taxon>
        <taxon>Cytospora</taxon>
    </lineage>
</organism>
<dbReference type="InterPro" id="IPR058664">
    <property type="entry name" value="ARB_00930-like_C"/>
</dbReference>
<gene>
    <name evidence="5" type="ORF">VM1G_04576</name>
</gene>
<evidence type="ECO:0000256" key="2">
    <source>
        <dbReference type="SAM" id="SignalP"/>
    </source>
</evidence>
<protein>
    <submittedName>
        <fullName evidence="5">Beta-lactamase-like protein 2</fullName>
    </submittedName>
</protein>
<dbReference type="PANTHER" id="PTHR22935">
    <property type="entry name" value="PENICILLIN-BINDING PROTEIN"/>
    <property type="match status" value="1"/>
</dbReference>
<dbReference type="EMBL" id="CM003101">
    <property type="protein sequence ID" value="KUI68657.1"/>
    <property type="molecule type" value="Genomic_DNA"/>
</dbReference>
<dbReference type="Pfam" id="PF26335">
    <property type="entry name" value="ARB_00930_C"/>
    <property type="match status" value="1"/>
</dbReference>
<evidence type="ECO:0000259" key="4">
    <source>
        <dbReference type="Pfam" id="PF26335"/>
    </source>
</evidence>
<dbReference type="InterPro" id="IPR001466">
    <property type="entry name" value="Beta-lactam-related"/>
</dbReference>
<dbReference type="InterPro" id="IPR051478">
    <property type="entry name" value="Beta-lactamase-like_AB/R"/>
</dbReference>
<dbReference type="Gene3D" id="3.40.710.10">
    <property type="entry name" value="DD-peptidase/beta-lactamase superfamily"/>
    <property type="match status" value="1"/>
</dbReference>
<name>A0A194VXC5_CYTMA</name>
<dbReference type="PANTHER" id="PTHR22935:SF95">
    <property type="entry name" value="BETA-LACTAMASE-LIKE 1-RELATED"/>
    <property type="match status" value="1"/>
</dbReference>
<feature type="signal peptide" evidence="2">
    <location>
        <begin position="1"/>
        <end position="17"/>
    </location>
</feature>
<evidence type="ECO:0000259" key="3">
    <source>
        <dbReference type="Pfam" id="PF00144"/>
    </source>
</evidence>
<proteinExistence type="inferred from homology"/>
<dbReference type="OrthoDB" id="10250282at2759"/>
<accession>A0A194VXC5</accession>
<feature type="domain" description="Beta-lactamase-like ARB-00930-like C-terminal" evidence="4">
    <location>
        <begin position="426"/>
        <end position="573"/>
    </location>
</feature>
<feature type="domain" description="Beta-lactamase-related" evidence="3">
    <location>
        <begin position="95"/>
        <end position="400"/>
    </location>
</feature>
<keyword evidence="6" id="KW-1185">Reference proteome</keyword>
<dbReference type="SMR" id="A0A194VXC5"/>
<comment type="similarity">
    <text evidence="1">Belongs to the beta-lactamase family.</text>
</comment>
<sequence>MIATLLTMALLAHYVAAALNGHCPPLGAVLPAPTKPSACAAVQEAIYDFEKDFKNLTSSFDGSAVSVSVKSIHELNKLLDLHYTPPTRDPSSTGVVDANTIYRIASISKVFTALGLLHEGIGMDNPVTKYISDLPQLVVAGEVNNITAVNWDDVTIGALASHMSGIGLDLMNDLADTPYNWMAMGFPELDGSASSPGCSDMYGLPSCSTDELIRDFGKHHPVFPTFTSPTYSNLGFDILGLVLESASNMTFVDYIQRAILDPLHLTNTTTGMASSLLSQAFVPAQSTDQSHWGVQHGYDNPAGGFLSTPNDLITLGSAILNQSFLGPAATRKWMKPVSSTSTVGRGMGAPWEILRSTNLTTDGRLIELYTKGGDDGSYHSKLCLIPDYDLVVTIMTAGPEADFTFSFTLLSRLLSILLPAIEQAGKEEAILSVVGNYTDDSTNSGIALSVDDGPGLAISNWTVRGLDVMDLYAKISGISSVPVVPRLYPTNLQGGGQAAWRAVFDTGTAEQNAEFDAMFAWPGQSCQTWANMDRFAYGFNGIDEFLFAMEEQASGLAATGLVNRGFQVDMSRQV</sequence>
<dbReference type="SUPFAM" id="SSF56601">
    <property type="entry name" value="beta-lactamase/transpeptidase-like"/>
    <property type="match status" value="1"/>
</dbReference>
<reference evidence="5" key="1">
    <citation type="submission" date="2014-12" db="EMBL/GenBank/DDBJ databases">
        <title>Genome Sequence of Valsa Canker Pathogens Uncovers a Specific Adaption of Colonization on Woody Bark.</title>
        <authorList>
            <person name="Yin Z."/>
            <person name="Liu H."/>
            <person name="Gao X."/>
            <person name="Li Z."/>
            <person name="Song N."/>
            <person name="Ke X."/>
            <person name="Dai Q."/>
            <person name="Wu Y."/>
            <person name="Sun Y."/>
            <person name="Xu J.-R."/>
            <person name="Kang Z.K."/>
            <person name="Wang L."/>
            <person name="Huang L."/>
        </authorList>
    </citation>
    <scope>NUCLEOTIDE SEQUENCE [LARGE SCALE GENOMIC DNA]</scope>
    <source>
        <strain evidence="5">03-8</strain>
    </source>
</reference>
<dbReference type="InterPro" id="IPR012338">
    <property type="entry name" value="Beta-lactam/transpept-like"/>
</dbReference>
<feature type="chain" id="PRO_5008266900" evidence="2">
    <location>
        <begin position="18"/>
        <end position="574"/>
    </location>
</feature>